<keyword evidence="3 6" id="KW-0808">Transferase</keyword>
<dbReference type="PROSITE" id="PS51679">
    <property type="entry name" value="SAM_MT_C5"/>
    <property type="match status" value="1"/>
</dbReference>
<dbReference type="EC" id="2.1.1.37" evidence="1"/>
<dbReference type="PROSITE" id="PS00095">
    <property type="entry name" value="C5_MTASE_2"/>
    <property type="match status" value="1"/>
</dbReference>
<feature type="active site" evidence="6">
    <location>
        <position position="76"/>
    </location>
</feature>
<dbReference type="STRING" id="883156.HMPREF9282_00518"/>
<dbReference type="InterPro" id="IPR029063">
    <property type="entry name" value="SAM-dependent_MTases_sf"/>
</dbReference>
<evidence type="ECO:0000256" key="1">
    <source>
        <dbReference type="ARBA" id="ARBA00011975"/>
    </source>
</evidence>
<dbReference type="InterPro" id="IPR031303">
    <property type="entry name" value="C5_meth_CS"/>
</dbReference>
<dbReference type="PANTHER" id="PTHR46098:SF1">
    <property type="entry name" value="TRNA (CYTOSINE(38)-C(5))-METHYLTRANSFERASE"/>
    <property type="match status" value="1"/>
</dbReference>
<dbReference type="Gene3D" id="3.90.120.10">
    <property type="entry name" value="DNA Methylase, subunit A, domain 2"/>
    <property type="match status" value="1"/>
</dbReference>
<dbReference type="OrthoDB" id="9813719at2"/>
<gene>
    <name evidence="8" type="ORF">HMPREF9282_00518</name>
</gene>
<dbReference type="NCBIfam" id="TIGR00675">
    <property type="entry name" value="dcm"/>
    <property type="match status" value="1"/>
</dbReference>
<keyword evidence="4 6" id="KW-0949">S-adenosyl-L-methionine</keyword>
<name>K9D671_9FIRM</name>
<proteinExistence type="inferred from homology"/>
<dbReference type="SUPFAM" id="SSF53335">
    <property type="entry name" value="S-adenosyl-L-methionine-dependent methyltransferases"/>
    <property type="match status" value="1"/>
</dbReference>
<sequence>MREITFIDFFAGIGGFRSGLEQTGMKCVGYCEFDRFARASYEVMYDTEGEWTAKDVRDVKGSDLPNADIWTFGFPCQDISIAGLTKGLTGGNRSKLFFEVMRLLDEKEENKPEWIIAENVRNLLSIDSGWGFYHVLSEMEQRGYSIEWKVYNSKNYGVPQNRERVFIVGHLGTNGGRSLLPIAREGAATIKQEGNIRNTTSFGGNPQTGRIYSPEGISPTLNTCQGGGHEPKIVERSFVDLNMDPKVTDVARYTDGVTNHKGVNSGVIEAVPIKNATKQGYIMAEVGDGVRLSYPTTNRQRGRVQKQMAQTITTQNDVGVLMNYSPIRIRKLTPRECWRLQGFSDEQFEKAEKVNSNAQLYKQAGNAVTVNVAKAIGDHLVSLINEGGN</sequence>
<reference evidence="8 9" key="1">
    <citation type="submission" date="2012-09" db="EMBL/GenBank/DDBJ databases">
        <title>The Genome Sequence of Veillonella ratti ACS-216-V-COL6B.</title>
        <authorList>
            <consortium name="The Broad Institute Genome Sequencing Platform"/>
            <person name="Earl A."/>
            <person name="Ward D."/>
            <person name="Feldgarden M."/>
            <person name="Gevers D."/>
            <person name="Saerens B."/>
            <person name="Vaneechoutte M."/>
            <person name="Walker B."/>
            <person name="Young S.K."/>
            <person name="Zeng Q."/>
            <person name="Gargeya S."/>
            <person name="Fitzgerald M."/>
            <person name="Haas B."/>
            <person name="Abouelleil A."/>
            <person name="Alvarado L."/>
            <person name="Arachchi H.M."/>
            <person name="Berlin A."/>
            <person name="Chapman S.B."/>
            <person name="Goldberg J."/>
            <person name="Griggs A."/>
            <person name="Gujja S."/>
            <person name="Hansen M."/>
            <person name="Howarth C."/>
            <person name="Imamovic A."/>
            <person name="Larimer J."/>
            <person name="McCowen C."/>
            <person name="Montmayeur A."/>
            <person name="Murphy C."/>
            <person name="Neiman D."/>
            <person name="Pearson M."/>
            <person name="Priest M."/>
            <person name="Roberts A."/>
            <person name="Saif S."/>
            <person name="Shea T."/>
            <person name="Sisk P."/>
            <person name="Sykes S."/>
            <person name="Wortman J."/>
            <person name="Nusbaum C."/>
            <person name="Birren B."/>
        </authorList>
    </citation>
    <scope>NUCLEOTIDE SEQUENCE [LARGE SCALE GENOMIC DNA]</scope>
    <source>
        <strain evidence="8 9">ACS-216-V-Col6b</strain>
    </source>
</reference>
<dbReference type="GO" id="GO:0003886">
    <property type="term" value="F:DNA (cytosine-5-)-methyltransferase activity"/>
    <property type="evidence" value="ECO:0007669"/>
    <property type="project" value="UniProtKB-EC"/>
</dbReference>
<dbReference type="Pfam" id="PF00145">
    <property type="entry name" value="DNA_methylase"/>
    <property type="match status" value="1"/>
</dbReference>
<dbReference type="GO" id="GO:0009307">
    <property type="term" value="P:DNA restriction-modification system"/>
    <property type="evidence" value="ECO:0007669"/>
    <property type="project" value="UniProtKB-KW"/>
</dbReference>
<dbReference type="RefSeq" id="WP_006555418.1">
    <property type="nucleotide sequence ID" value="NZ_JH992936.1"/>
</dbReference>
<dbReference type="InterPro" id="IPR001525">
    <property type="entry name" value="C5_MeTfrase"/>
</dbReference>
<dbReference type="GO" id="GO:0032259">
    <property type="term" value="P:methylation"/>
    <property type="evidence" value="ECO:0007669"/>
    <property type="project" value="UniProtKB-KW"/>
</dbReference>
<keyword evidence="5" id="KW-0680">Restriction system</keyword>
<dbReference type="Proteomes" id="UP000009891">
    <property type="component" value="Unassembled WGS sequence"/>
</dbReference>
<dbReference type="PANTHER" id="PTHR46098">
    <property type="entry name" value="TRNA (CYTOSINE(38)-C(5))-METHYLTRANSFERASE"/>
    <property type="match status" value="1"/>
</dbReference>
<dbReference type="EMBL" id="AHAF01000003">
    <property type="protein sequence ID" value="EKU78721.1"/>
    <property type="molecule type" value="Genomic_DNA"/>
</dbReference>
<dbReference type="InterPro" id="IPR050750">
    <property type="entry name" value="C5-MTase"/>
</dbReference>
<dbReference type="Gene3D" id="3.40.50.150">
    <property type="entry name" value="Vaccinia Virus protein VP39"/>
    <property type="match status" value="1"/>
</dbReference>
<comment type="caution">
    <text evidence="8">The sequence shown here is derived from an EMBL/GenBank/DDBJ whole genome shotgun (WGS) entry which is preliminary data.</text>
</comment>
<protein>
    <recommendedName>
        <fullName evidence="1">DNA (cytosine-5-)-methyltransferase</fullName>
        <ecNumber evidence="1">2.1.1.37</ecNumber>
    </recommendedName>
</protein>
<evidence type="ECO:0000256" key="2">
    <source>
        <dbReference type="ARBA" id="ARBA00022603"/>
    </source>
</evidence>
<dbReference type="PRINTS" id="PR00105">
    <property type="entry name" value="C5METTRFRASE"/>
</dbReference>
<dbReference type="eggNOG" id="COG0270">
    <property type="taxonomic scope" value="Bacteria"/>
</dbReference>
<dbReference type="PATRIC" id="fig|883156.3.peg.511"/>
<evidence type="ECO:0000256" key="3">
    <source>
        <dbReference type="ARBA" id="ARBA00022679"/>
    </source>
</evidence>
<evidence type="ECO:0000313" key="9">
    <source>
        <dbReference type="Proteomes" id="UP000009891"/>
    </source>
</evidence>
<accession>K9D671</accession>
<organism evidence="8 9">
    <name type="scientific">Veillonella seminalis ACS-216-V-Col6b</name>
    <dbReference type="NCBI Taxonomy" id="883156"/>
    <lineage>
        <taxon>Bacteria</taxon>
        <taxon>Bacillati</taxon>
        <taxon>Bacillota</taxon>
        <taxon>Negativicutes</taxon>
        <taxon>Veillonellales</taxon>
        <taxon>Veillonellaceae</taxon>
        <taxon>Veillonella</taxon>
    </lineage>
</organism>
<comment type="similarity">
    <text evidence="6 7">Belongs to the class I-like SAM-binding methyltransferase superfamily. C5-methyltransferase family.</text>
</comment>
<dbReference type="HOGENOM" id="CLU_006958_0_3_9"/>
<evidence type="ECO:0000256" key="5">
    <source>
        <dbReference type="ARBA" id="ARBA00022747"/>
    </source>
</evidence>
<evidence type="ECO:0000256" key="6">
    <source>
        <dbReference type="PROSITE-ProRule" id="PRU01016"/>
    </source>
</evidence>
<evidence type="ECO:0000256" key="7">
    <source>
        <dbReference type="RuleBase" id="RU000416"/>
    </source>
</evidence>
<evidence type="ECO:0000313" key="8">
    <source>
        <dbReference type="EMBL" id="EKU78721.1"/>
    </source>
</evidence>
<keyword evidence="9" id="KW-1185">Reference proteome</keyword>
<keyword evidence="2 6" id="KW-0489">Methyltransferase</keyword>
<dbReference type="AlphaFoldDB" id="K9D671"/>
<evidence type="ECO:0000256" key="4">
    <source>
        <dbReference type="ARBA" id="ARBA00022691"/>
    </source>
</evidence>